<reference evidence="12" key="2">
    <citation type="submission" date="2023-06" db="EMBL/GenBank/DDBJ databases">
        <authorList>
            <consortium name="Lawrence Berkeley National Laboratory"/>
            <person name="Mondo S.J."/>
            <person name="Hensen N."/>
            <person name="Bonometti L."/>
            <person name="Westerberg I."/>
            <person name="Brannstrom I.O."/>
            <person name="Guillou S."/>
            <person name="Cros-Aarteil S."/>
            <person name="Calhoun S."/>
            <person name="Haridas S."/>
            <person name="Kuo A."/>
            <person name="Pangilinan J."/>
            <person name="Riley R."/>
            <person name="Labutti K."/>
            <person name="Andreopoulos B."/>
            <person name="Lipzen A."/>
            <person name="Chen C."/>
            <person name="Yanf M."/>
            <person name="Daum C."/>
            <person name="Ng V."/>
            <person name="Clum A."/>
            <person name="Steindorff A."/>
            <person name="Ohm R."/>
            <person name="Martin F."/>
            <person name="Silar P."/>
            <person name="Natvig D."/>
            <person name="Lalanne C."/>
            <person name="Gautier V."/>
            <person name="Ament-Velasquez S.L."/>
            <person name="Kruys A."/>
            <person name="Hutchinson M.I."/>
            <person name="Powell A.J."/>
            <person name="Barry K."/>
            <person name="Miller A.N."/>
            <person name="Grigoriev I.V."/>
            <person name="Debuchy R."/>
            <person name="Gladieux P."/>
            <person name="Thoren M.H."/>
            <person name="Johannesson H."/>
        </authorList>
    </citation>
    <scope>NUCLEOTIDE SEQUENCE</scope>
    <source>
        <strain evidence="12">PSN324</strain>
    </source>
</reference>
<feature type="domain" description="Plastocyanin-like" evidence="11">
    <location>
        <begin position="36"/>
        <end position="147"/>
    </location>
</feature>
<evidence type="ECO:0000256" key="8">
    <source>
        <dbReference type="SAM" id="SignalP"/>
    </source>
</evidence>
<sequence>MARSILLPVLLLCTWFSNLSLAGRHVRRETLRLSWRKGAPNGQTREMIFVNGQFPGPSLIFDEDDDVEITVYNDMPRNTTIHWHGIHQTGTPWSDGVPGLSQKFIPPGKTFVYKFKASPAGTFWYHSHERMSLEDGLYGGIFIKPKAKLDGLWSQISKDPEDIKAMDRAARDPELMVLSEWTSFTSEQWWKAVTDSNLLIFCVDSILLNGHGEAYCPPHEFLVNQTNPGPKAATFPDMDVTDKGCFPLLSAGIQGPWVTNSSDPSKVPDHLQSGCVPSKGSNYTLYVDPADRWVSLNFIATQPNKQIDFSIDEHVMWLYEVDGSYVEPKPFVAAAISSGERFSVMVKLDKKPERYTIRLPDSGATQVLSGFASMVYRGAPPAHKSKPSVPYVQYGGMSALPITDEMSYTPYDIASDVMAPWPRSAPPPKADEEFLLVMGRVGSSRAYTMNRKYLYKPDFHVDRPFLFYPNDTLGTEDENLVIRTRNGSWVDLILEVASLPGDELAFQHVMHKHGSKTYRIGNGVGPWKYSSVAEAMAAEPQSFNLVNPGLRDTWMTVFASQPTGGYWTIYRYQVTDPGPWLFHCHFELHMMGGMSMAILDGVDKWPTVPRDLPGGYYGWVNIEEGRTDFILFGT</sequence>
<evidence type="ECO:0000259" key="9">
    <source>
        <dbReference type="Pfam" id="PF00394"/>
    </source>
</evidence>
<feature type="domain" description="Plastocyanin-like" evidence="9">
    <location>
        <begin position="177"/>
        <end position="374"/>
    </location>
</feature>
<organism evidence="12 13">
    <name type="scientific">Cladorrhinum samala</name>
    <dbReference type="NCBI Taxonomy" id="585594"/>
    <lineage>
        <taxon>Eukaryota</taxon>
        <taxon>Fungi</taxon>
        <taxon>Dikarya</taxon>
        <taxon>Ascomycota</taxon>
        <taxon>Pezizomycotina</taxon>
        <taxon>Sordariomycetes</taxon>
        <taxon>Sordariomycetidae</taxon>
        <taxon>Sordariales</taxon>
        <taxon>Podosporaceae</taxon>
        <taxon>Cladorrhinum</taxon>
    </lineage>
</organism>
<dbReference type="SUPFAM" id="SSF49503">
    <property type="entry name" value="Cupredoxins"/>
    <property type="match status" value="3"/>
</dbReference>
<accession>A0AAV9I4N3</accession>
<dbReference type="Pfam" id="PF07732">
    <property type="entry name" value="Cu-oxidase_3"/>
    <property type="match status" value="1"/>
</dbReference>
<evidence type="ECO:0000256" key="5">
    <source>
        <dbReference type="ARBA" id="ARBA00023002"/>
    </source>
</evidence>
<feature type="chain" id="PRO_5043350658" evidence="8">
    <location>
        <begin position="23"/>
        <end position="634"/>
    </location>
</feature>
<dbReference type="Proteomes" id="UP001321749">
    <property type="component" value="Unassembled WGS sequence"/>
</dbReference>
<evidence type="ECO:0000313" key="13">
    <source>
        <dbReference type="Proteomes" id="UP001321749"/>
    </source>
</evidence>
<comment type="similarity">
    <text evidence="1">Belongs to the multicopper oxidase family.</text>
</comment>
<gene>
    <name evidence="12" type="ORF">QBC42DRAFT_326203</name>
</gene>
<evidence type="ECO:0000259" key="10">
    <source>
        <dbReference type="Pfam" id="PF07731"/>
    </source>
</evidence>
<evidence type="ECO:0000313" key="12">
    <source>
        <dbReference type="EMBL" id="KAK4466554.1"/>
    </source>
</evidence>
<feature type="domain" description="Plastocyanin-like" evidence="10">
    <location>
        <begin position="467"/>
        <end position="600"/>
    </location>
</feature>
<keyword evidence="5" id="KW-0560">Oxidoreductase</keyword>
<proteinExistence type="inferred from homology"/>
<dbReference type="InterPro" id="IPR011707">
    <property type="entry name" value="Cu-oxidase-like_N"/>
</dbReference>
<dbReference type="GO" id="GO:0016491">
    <property type="term" value="F:oxidoreductase activity"/>
    <property type="evidence" value="ECO:0007669"/>
    <property type="project" value="UniProtKB-KW"/>
</dbReference>
<dbReference type="PANTHER" id="PTHR11709">
    <property type="entry name" value="MULTI-COPPER OXIDASE"/>
    <property type="match status" value="1"/>
</dbReference>
<keyword evidence="6" id="KW-0186">Copper</keyword>
<dbReference type="Gene3D" id="2.60.40.420">
    <property type="entry name" value="Cupredoxins - blue copper proteins"/>
    <property type="match status" value="3"/>
</dbReference>
<dbReference type="PANTHER" id="PTHR11709:SF488">
    <property type="entry name" value="LACCASE-RELATED"/>
    <property type="match status" value="1"/>
</dbReference>
<evidence type="ECO:0000256" key="7">
    <source>
        <dbReference type="ARBA" id="ARBA00023180"/>
    </source>
</evidence>
<evidence type="ECO:0000259" key="11">
    <source>
        <dbReference type="Pfam" id="PF07732"/>
    </source>
</evidence>
<dbReference type="InterPro" id="IPR001117">
    <property type="entry name" value="Cu-oxidase_2nd"/>
</dbReference>
<protein>
    <submittedName>
        <fullName evidence="12">Multicopper oxidase</fullName>
    </submittedName>
</protein>
<keyword evidence="2" id="KW-0479">Metal-binding</keyword>
<evidence type="ECO:0000256" key="3">
    <source>
        <dbReference type="ARBA" id="ARBA00022729"/>
    </source>
</evidence>
<dbReference type="PROSITE" id="PS00080">
    <property type="entry name" value="MULTICOPPER_OXIDASE2"/>
    <property type="match status" value="1"/>
</dbReference>
<evidence type="ECO:0000256" key="1">
    <source>
        <dbReference type="ARBA" id="ARBA00010609"/>
    </source>
</evidence>
<dbReference type="InterPro" id="IPR045087">
    <property type="entry name" value="Cu-oxidase_fam"/>
</dbReference>
<dbReference type="CDD" id="cd13876">
    <property type="entry name" value="CuRO_2_Abr2_like"/>
    <property type="match status" value="1"/>
</dbReference>
<dbReference type="PROSITE" id="PS00079">
    <property type="entry name" value="MULTICOPPER_OXIDASE1"/>
    <property type="match status" value="1"/>
</dbReference>
<dbReference type="EMBL" id="MU864931">
    <property type="protein sequence ID" value="KAK4466554.1"/>
    <property type="molecule type" value="Genomic_DNA"/>
</dbReference>
<name>A0AAV9I4N3_9PEZI</name>
<dbReference type="InterPro" id="IPR033138">
    <property type="entry name" value="Cu_oxidase_CS"/>
</dbReference>
<dbReference type="InterPro" id="IPR011706">
    <property type="entry name" value="Cu-oxidase_C"/>
</dbReference>
<feature type="signal peptide" evidence="8">
    <location>
        <begin position="1"/>
        <end position="22"/>
    </location>
</feature>
<dbReference type="CDD" id="cd13850">
    <property type="entry name" value="CuRO_1_Abr2_like"/>
    <property type="match status" value="1"/>
</dbReference>
<keyword evidence="3 8" id="KW-0732">Signal</keyword>
<keyword evidence="4" id="KW-0677">Repeat</keyword>
<dbReference type="InterPro" id="IPR008972">
    <property type="entry name" value="Cupredoxin"/>
</dbReference>
<dbReference type="FunFam" id="2.60.40.420:FF:000036">
    <property type="entry name" value="L-ascorbate oxidase"/>
    <property type="match status" value="1"/>
</dbReference>
<dbReference type="Pfam" id="PF07731">
    <property type="entry name" value="Cu-oxidase_2"/>
    <property type="match status" value="1"/>
</dbReference>
<dbReference type="CDD" id="cd13898">
    <property type="entry name" value="CuRO_3_Abr2_like"/>
    <property type="match status" value="1"/>
</dbReference>
<evidence type="ECO:0000256" key="6">
    <source>
        <dbReference type="ARBA" id="ARBA00023008"/>
    </source>
</evidence>
<evidence type="ECO:0000256" key="4">
    <source>
        <dbReference type="ARBA" id="ARBA00022737"/>
    </source>
</evidence>
<dbReference type="Pfam" id="PF00394">
    <property type="entry name" value="Cu-oxidase"/>
    <property type="match status" value="1"/>
</dbReference>
<dbReference type="InterPro" id="IPR002355">
    <property type="entry name" value="Cu_oxidase_Cu_BS"/>
</dbReference>
<keyword evidence="7" id="KW-0325">Glycoprotein</keyword>
<dbReference type="AlphaFoldDB" id="A0AAV9I4N3"/>
<keyword evidence="13" id="KW-1185">Reference proteome</keyword>
<comment type="caution">
    <text evidence="12">The sequence shown here is derived from an EMBL/GenBank/DDBJ whole genome shotgun (WGS) entry which is preliminary data.</text>
</comment>
<evidence type="ECO:0000256" key="2">
    <source>
        <dbReference type="ARBA" id="ARBA00022723"/>
    </source>
</evidence>
<dbReference type="GO" id="GO:0005507">
    <property type="term" value="F:copper ion binding"/>
    <property type="evidence" value="ECO:0007669"/>
    <property type="project" value="InterPro"/>
</dbReference>
<reference evidence="12" key="1">
    <citation type="journal article" date="2023" name="Mol. Phylogenet. Evol.">
        <title>Genome-scale phylogeny and comparative genomics of the fungal order Sordariales.</title>
        <authorList>
            <person name="Hensen N."/>
            <person name="Bonometti L."/>
            <person name="Westerberg I."/>
            <person name="Brannstrom I.O."/>
            <person name="Guillou S."/>
            <person name="Cros-Aarteil S."/>
            <person name="Calhoun S."/>
            <person name="Haridas S."/>
            <person name="Kuo A."/>
            <person name="Mondo S."/>
            <person name="Pangilinan J."/>
            <person name="Riley R."/>
            <person name="LaButti K."/>
            <person name="Andreopoulos B."/>
            <person name="Lipzen A."/>
            <person name="Chen C."/>
            <person name="Yan M."/>
            <person name="Daum C."/>
            <person name="Ng V."/>
            <person name="Clum A."/>
            <person name="Steindorff A."/>
            <person name="Ohm R.A."/>
            <person name="Martin F."/>
            <person name="Silar P."/>
            <person name="Natvig D.O."/>
            <person name="Lalanne C."/>
            <person name="Gautier V."/>
            <person name="Ament-Velasquez S.L."/>
            <person name="Kruys A."/>
            <person name="Hutchinson M.I."/>
            <person name="Powell A.J."/>
            <person name="Barry K."/>
            <person name="Miller A.N."/>
            <person name="Grigoriev I.V."/>
            <person name="Debuchy R."/>
            <person name="Gladieux P."/>
            <person name="Hiltunen Thoren M."/>
            <person name="Johannesson H."/>
        </authorList>
    </citation>
    <scope>NUCLEOTIDE SEQUENCE</scope>
    <source>
        <strain evidence="12">PSN324</strain>
    </source>
</reference>